<dbReference type="CDD" id="cd13853">
    <property type="entry name" value="CuRO_1_Tth-MCO_like"/>
    <property type="match status" value="1"/>
</dbReference>
<feature type="domain" description="Plastocyanin-like" evidence="5">
    <location>
        <begin position="413"/>
        <end position="522"/>
    </location>
</feature>
<dbReference type="GO" id="GO:0016491">
    <property type="term" value="F:oxidoreductase activity"/>
    <property type="evidence" value="ECO:0007669"/>
    <property type="project" value="UniProtKB-KW"/>
</dbReference>
<reference evidence="7" key="1">
    <citation type="submission" date="2020-05" db="EMBL/GenBank/DDBJ databases">
        <authorList>
            <person name="Chiriac C."/>
            <person name="Salcher M."/>
            <person name="Ghai R."/>
            <person name="Kavagutti S V."/>
        </authorList>
    </citation>
    <scope>NUCLEOTIDE SEQUENCE</scope>
</reference>
<feature type="compositionally biased region" description="Low complexity" evidence="3">
    <location>
        <begin position="46"/>
        <end position="63"/>
    </location>
</feature>
<feature type="region of interest" description="Disordered" evidence="3">
    <location>
        <begin position="45"/>
        <end position="77"/>
    </location>
</feature>
<evidence type="ECO:0000256" key="2">
    <source>
        <dbReference type="ARBA" id="ARBA00023002"/>
    </source>
</evidence>
<feature type="domain" description="Plastocyanin-like" evidence="4">
    <location>
        <begin position="265"/>
        <end position="363"/>
    </location>
</feature>
<dbReference type="Gene3D" id="2.60.40.420">
    <property type="entry name" value="Cupredoxins - blue copper proteins"/>
    <property type="match status" value="3"/>
</dbReference>
<evidence type="ECO:0000259" key="5">
    <source>
        <dbReference type="Pfam" id="PF07731"/>
    </source>
</evidence>
<dbReference type="InterPro" id="IPR008972">
    <property type="entry name" value="Cupredoxin"/>
</dbReference>
<protein>
    <submittedName>
        <fullName evidence="7">Unannotated protein</fullName>
    </submittedName>
</protein>
<dbReference type="EMBL" id="CAFBPW010000115">
    <property type="protein sequence ID" value="CAB5035152.1"/>
    <property type="molecule type" value="Genomic_DNA"/>
</dbReference>
<keyword evidence="2" id="KW-0560">Oxidoreductase</keyword>
<evidence type="ECO:0000259" key="6">
    <source>
        <dbReference type="Pfam" id="PF07732"/>
    </source>
</evidence>
<dbReference type="InterPro" id="IPR002355">
    <property type="entry name" value="Cu_oxidase_Cu_BS"/>
</dbReference>
<name>A0A6J7S2U6_9ZZZZ</name>
<dbReference type="CDD" id="cd13900">
    <property type="entry name" value="CuRO_3_Tth-MCO_like"/>
    <property type="match status" value="1"/>
</dbReference>
<dbReference type="Pfam" id="PF07731">
    <property type="entry name" value="Cu-oxidase_2"/>
    <property type="match status" value="1"/>
</dbReference>
<sequence>MLGLPAWVEYHIAMIRSQSRTSRTSFLIAATLACAAIAGTVLPGCSSGSDSSSTTASTASTTTVDPGAGSTTTADGGEIVETTFATTQGLPFSEPPVIKSSAGVLETTFNTKPTVFDVAGKQVKGMSYAGEFTGPTLLVNPGDLIRINLNNGLNDATNFHTHGMHVSPIGISDNVLRVMAPGTENLVEIQVPTTISPGTYWYHAHMHGDTEAQVFSGLVGALVVTGLTELLPEDLRSAPEHLLALRDLQLDESGTAIQTKDIDSGAPTTRTVNGLVNPVLTAQPGETQLLRLGNMSADIWYKLKMEGASFNVVVEDSNPVGTVWSKDTLLLPPGKRYDVLMRWDEPGSFKLVTLPYQTGPDGDSYPLRTLATIKVEGDPVPAKALPTSLAPTPDLENAEIAQHREVVFSEKESESKFFINGKEFEMGSVAFYPKLGTTEEWTIKNVTNEEHPFHIHVNDFQVMSVNGVAIPPLSLQDVVRLPAKGEVVIRMAFTDYVGKFVFHCHILAHEDHGMMAVVDVTENGGPPPAGSEESTTSMSESMPGM</sequence>
<proteinExistence type="predicted"/>
<evidence type="ECO:0000259" key="4">
    <source>
        <dbReference type="Pfam" id="PF00394"/>
    </source>
</evidence>
<evidence type="ECO:0000256" key="3">
    <source>
        <dbReference type="SAM" id="MobiDB-lite"/>
    </source>
</evidence>
<dbReference type="Pfam" id="PF07732">
    <property type="entry name" value="Cu-oxidase_3"/>
    <property type="match status" value="1"/>
</dbReference>
<dbReference type="Pfam" id="PF00394">
    <property type="entry name" value="Cu-oxidase"/>
    <property type="match status" value="1"/>
</dbReference>
<dbReference type="InterPro" id="IPR011706">
    <property type="entry name" value="Cu-oxidase_C"/>
</dbReference>
<keyword evidence="1" id="KW-0479">Metal-binding</keyword>
<dbReference type="PROSITE" id="PS00080">
    <property type="entry name" value="MULTICOPPER_OXIDASE2"/>
    <property type="match status" value="1"/>
</dbReference>
<dbReference type="PANTHER" id="PTHR11709:SF518">
    <property type="entry name" value="MULTICOPPER OXIDASE"/>
    <property type="match status" value="1"/>
</dbReference>
<dbReference type="InterPro" id="IPR011707">
    <property type="entry name" value="Cu-oxidase-like_N"/>
</dbReference>
<accession>A0A6J7S2U6</accession>
<feature type="compositionally biased region" description="Low complexity" evidence="3">
    <location>
        <begin position="531"/>
        <end position="545"/>
    </location>
</feature>
<dbReference type="SUPFAM" id="SSF49503">
    <property type="entry name" value="Cupredoxins"/>
    <property type="match status" value="3"/>
</dbReference>
<evidence type="ECO:0000313" key="7">
    <source>
        <dbReference type="EMBL" id="CAB5035152.1"/>
    </source>
</evidence>
<organism evidence="7">
    <name type="scientific">freshwater metagenome</name>
    <dbReference type="NCBI Taxonomy" id="449393"/>
    <lineage>
        <taxon>unclassified sequences</taxon>
        <taxon>metagenomes</taxon>
        <taxon>ecological metagenomes</taxon>
    </lineage>
</organism>
<feature type="domain" description="Plastocyanin-like" evidence="6">
    <location>
        <begin position="119"/>
        <end position="225"/>
    </location>
</feature>
<dbReference type="GO" id="GO:0005507">
    <property type="term" value="F:copper ion binding"/>
    <property type="evidence" value="ECO:0007669"/>
    <property type="project" value="InterPro"/>
</dbReference>
<dbReference type="InterPro" id="IPR001117">
    <property type="entry name" value="Cu-oxidase_2nd"/>
</dbReference>
<gene>
    <name evidence="7" type="ORF">UFOPK4173_01071</name>
</gene>
<dbReference type="AlphaFoldDB" id="A0A6J7S2U6"/>
<evidence type="ECO:0000256" key="1">
    <source>
        <dbReference type="ARBA" id="ARBA00022723"/>
    </source>
</evidence>
<dbReference type="PANTHER" id="PTHR11709">
    <property type="entry name" value="MULTI-COPPER OXIDASE"/>
    <property type="match status" value="1"/>
</dbReference>
<feature type="region of interest" description="Disordered" evidence="3">
    <location>
        <begin position="522"/>
        <end position="545"/>
    </location>
</feature>
<dbReference type="InterPro" id="IPR045087">
    <property type="entry name" value="Cu-oxidase_fam"/>
</dbReference>